<accession>A0A6J8AW60</accession>
<dbReference type="AlphaFoldDB" id="A0A6J8AW60"/>
<sequence length="513" mass="57492">MNKTEKKGGSKSLERQADLGCDYQMKQCLALGVLTFIKQQLKMSFVGQQQKLRHSSLMKQARLMSKVFFLNPAFVDKSDAEGILAAMIRSVEKVGVPWQEFKQKLVGMGSDGASIMLGKNNGVAAKLRALQPSMYFMSMSFSERTLIDYCRANLKGSFRTLNKKVLLPTRIGGTRWVGHLLRALDNFLTGYEAVKQHLEQICSPDAVERSSASTSGKAKGLLKLVKSKQVMLYCFFLADIATILFRLSKVFQRRECCASDLYGMVEETKNLIDLYNFGDDKLNQLVAHFGPCLESTNTAEAVFKWTAMKAALYSSDLDIKSLTWQRVNEMYLDNYGNILAIMDLILTIPGSSPECERGFRQMKSVKATFRSSLNEESLASQMTIRLHSPTIEKFDPLPAIQLWNSGVTRKPNFKDVTHQEKIREATAAVTKEMTAEIGAVVQETEPELVTEPITKEPIHILLPLGSCEDSDYSDDEEYSSEAGVFRSSELCAEKDSLRNKLLELSCVFSLLLQ</sequence>
<dbReference type="OrthoDB" id="6117985at2759"/>
<dbReference type="Proteomes" id="UP000507470">
    <property type="component" value="Unassembled WGS sequence"/>
</dbReference>
<reference evidence="1 2" key="1">
    <citation type="submission" date="2020-06" db="EMBL/GenBank/DDBJ databases">
        <authorList>
            <person name="Li R."/>
            <person name="Bekaert M."/>
        </authorList>
    </citation>
    <scope>NUCLEOTIDE SEQUENCE [LARGE SCALE GENOMIC DNA]</scope>
    <source>
        <strain evidence="2">wild</strain>
    </source>
</reference>
<organism evidence="1 2">
    <name type="scientific">Mytilus coruscus</name>
    <name type="common">Sea mussel</name>
    <dbReference type="NCBI Taxonomy" id="42192"/>
    <lineage>
        <taxon>Eukaryota</taxon>
        <taxon>Metazoa</taxon>
        <taxon>Spiralia</taxon>
        <taxon>Lophotrochozoa</taxon>
        <taxon>Mollusca</taxon>
        <taxon>Bivalvia</taxon>
        <taxon>Autobranchia</taxon>
        <taxon>Pteriomorphia</taxon>
        <taxon>Mytilida</taxon>
        <taxon>Mytiloidea</taxon>
        <taxon>Mytilidae</taxon>
        <taxon>Mytilinae</taxon>
        <taxon>Mytilus</taxon>
    </lineage>
</organism>
<evidence type="ECO:0000313" key="2">
    <source>
        <dbReference type="Proteomes" id="UP000507470"/>
    </source>
</evidence>
<evidence type="ECO:0000313" key="1">
    <source>
        <dbReference type="EMBL" id="CAC5374675.1"/>
    </source>
</evidence>
<proteinExistence type="predicted"/>
<keyword evidence="2" id="KW-1185">Reference proteome</keyword>
<dbReference type="EMBL" id="CACVKT020002042">
    <property type="protein sequence ID" value="CAC5374675.1"/>
    <property type="molecule type" value="Genomic_DNA"/>
</dbReference>
<dbReference type="PANTHER" id="PTHR46880:SF9">
    <property type="entry name" value="ZINC FINGER PROTEIN 862"/>
    <property type="match status" value="1"/>
</dbReference>
<evidence type="ECO:0008006" key="3">
    <source>
        <dbReference type="Google" id="ProtNLM"/>
    </source>
</evidence>
<gene>
    <name evidence="1" type="ORF">MCOR_11976</name>
</gene>
<name>A0A6J8AW60_MYTCO</name>
<dbReference type="PANTHER" id="PTHR46880">
    <property type="entry name" value="RAS-ASSOCIATING DOMAIN-CONTAINING PROTEIN"/>
    <property type="match status" value="1"/>
</dbReference>
<protein>
    <recommendedName>
        <fullName evidence="3">HAT C-terminal dimerisation domain-containing protein</fullName>
    </recommendedName>
</protein>